<reference evidence="1" key="1">
    <citation type="journal article" date="2014" name="Int. J. Syst. Evol. Microbiol.">
        <title>Complete genome sequence of Corynebacterium casei LMG S-19264T (=DSM 44701T), isolated from a smear-ripened cheese.</title>
        <authorList>
            <consortium name="US DOE Joint Genome Institute (JGI-PGF)"/>
            <person name="Walter F."/>
            <person name="Albersmeier A."/>
            <person name="Kalinowski J."/>
            <person name="Ruckert C."/>
        </authorList>
    </citation>
    <scope>NUCLEOTIDE SEQUENCE</scope>
    <source>
        <strain evidence="1">JCM 4391</strain>
    </source>
</reference>
<dbReference type="Proteomes" id="UP000636661">
    <property type="component" value="Unassembled WGS sequence"/>
</dbReference>
<proteinExistence type="predicted"/>
<dbReference type="Gene3D" id="6.10.140.1630">
    <property type="match status" value="1"/>
</dbReference>
<evidence type="ECO:0000313" key="1">
    <source>
        <dbReference type="EMBL" id="GGU52587.1"/>
    </source>
</evidence>
<accession>A0A918M6E4</accession>
<name>A0A918M6E4_9ACTN</name>
<comment type="caution">
    <text evidence="1">The sequence shown here is derived from an EMBL/GenBank/DDBJ whole genome shotgun (WGS) entry which is preliminary data.</text>
</comment>
<protein>
    <submittedName>
        <fullName evidence="1">Uncharacterized protein</fullName>
    </submittedName>
</protein>
<organism evidence="1 2">
    <name type="scientific">Streptomyces lavendofoliae</name>
    <dbReference type="NCBI Taxonomy" id="67314"/>
    <lineage>
        <taxon>Bacteria</taxon>
        <taxon>Bacillati</taxon>
        <taxon>Actinomycetota</taxon>
        <taxon>Actinomycetes</taxon>
        <taxon>Kitasatosporales</taxon>
        <taxon>Streptomycetaceae</taxon>
        <taxon>Streptomyces</taxon>
    </lineage>
</organism>
<dbReference type="AlphaFoldDB" id="A0A918M6E4"/>
<evidence type="ECO:0000313" key="2">
    <source>
        <dbReference type="Proteomes" id="UP000636661"/>
    </source>
</evidence>
<dbReference type="RefSeq" id="WP_189552930.1">
    <property type="nucleotide sequence ID" value="NZ_BMTP01000012.1"/>
</dbReference>
<reference evidence="1" key="2">
    <citation type="submission" date="2020-09" db="EMBL/GenBank/DDBJ databases">
        <authorList>
            <person name="Sun Q."/>
            <person name="Ohkuma M."/>
        </authorList>
    </citation>
    <scope>NUCLEOTIDE SEQUENCE</scope>
    <source>
        <strain evidence="1">JCM 4391</strain>
    </source>
</reference>
<dbReference type="EMBL" id="BMTP01000012">
    <property type="protein sequence ID" value="GGU52587.1"/>
    <property type="molecule type" value="Genomic_DNA"/>
</dbReference>
<sequence>MAYLNEGAGKAREGRQAAAVADIASPGTATAADCANKINALLAALRAAGLIKSS</sequence>
<gene>
    <name evidence="1" type="ORF">GCM10010274_46900</name>
</gene>
<keyword evidence="2" id="KW-1185">Reference proteome</keyword>